<dbReference type="AlphaFoldDB" id="A0AAD1RG90"/>
<proteinExistence type="predicted"/>
<accession>A0AAD1RG90</accession>
<dbReference type="InterPro" id="IPR042566">
    <property type="entry name" value="L1_C"/>
</dbReference>
<dbReference type="Gene3D" id="3.30.250.20">
    <property type="entry name" value="L1 transposable element, C-terminal domain"/>
    <property type="match status" value="1"/>
</dbReference>
<sequence>MQTSRKNPPLPGRFEQIQLLTDLSSTTMLKRKTFAPITAALWVTTIPFKWGFPDKLLVKRNGTDLQSQLRDLELAKTTLMLQEMKHSFFASSNRAEAKLASQLKKRSVASRIAYLKNARGVKVLDPQHVANEFAEYYII</sequence>
<protein>
    <submittedName>
        <fullName evidence="1">Uncharacterized protein</fullName>
    </submittedName>
</protein>
<keyword evidence="2" id="KW-1185">Reference proteome</keyword>
<dbReference type="Proteomes" id="UP001295444">
    <property type="component" value="Chromosome 02"/>
</dbReference>
<dbReference type="EMBL" id="OW240913">
    <property type="protein sequence ID" value="CAH2252624.1"/>
    <property type="molecule type" value="Genomic_DNA"/>
</dbReference>
<evidence type="ECO:0000313" key="1">
    <source>
        <dbReference type="EMBL" id="CAH2252624.1"/>
    </source>
</evidence>
<evidence type="ECO:0000313" key="2">
    <source>
        <dbReference type="Proteomes" id="UP001295444"/>
    </source>
</evidence>
<reference evidence="1" key="1">
    <citation type="submission" date="2022-03" db="EMBL/GenBank/DDBJ databases">
        <authorList>
            <person name="Alioto T."/>
            <person name="Alioto T."/>
            <person name="Gomez Garrido J."/>
        </authorList>
    </citation>
    <scope>NUCLEOTIDE SEQUENCE</scope>
</reference>
<name>A0AAD1RG90_PELCU</name>
<gene>
    <name evidence="1" type="ORF">PECUL_23A014266</name>
</gene>
<organism evidence="1 2">
    <name type="scientific">Pelobates cultripes</name>
    <name type="common">Western spadefoot toad</name>
    <dbReference type="NCBI Taxonomy" id="61616"/>
    <lineage>
        <taxon>Eukaryota</taxon>
        <taxon>Metazoa</taxon>
        <taxon>Chordata</taxon>
        <taxon>Craniata</taxon>
        <taxon>Vertebrata</taxon>
        <taxon>Euteleostomi</taxon>
        <taxon>Amphibia</taxon>
        <taxon>Batrachia</taxon>
        <taxon>Anura</taxon>
        <taxon>Pelobatoidea</taxon>
        <taxon>Pelobatidae</taxon>
        <taxon>Pelobates</taxon>
    </lineage>
</organism>